<keyword evidence="3" id="KW-1185">Reference proteome</keyword>
<organism evidence="2 3">
    <name type="scientific">Ancylostoma ceylanicum</name>
    <dbReference type="NCBI Taxonomy" id="53326"/>
    <lineage>
        <taxon>Eukaryota</taxon>
        <taxon>Metazoa</taxon>
        <taxon>Ecdysozoa</taxon>
        <taxon>Nematoda</taxon>
        <taxon>Chromadorea</taxon>
        <taxon>Rhabditida</taxon>
        <taxon>Rhabditina</taxon>
        <taxon>Rhabditomorpha</taxon>
        <taxon>Strongyloidea</taxon>
        <taxon>Ancylostomatidae</taxon>
        <taxon>Ancylostomatinae</taxon>
        <taxon>Ancylostoma</taxon>
    </lineage>
</organism>
<dbReference type="InterPro" id="IPR016181">
    <property type="entry name" value="Acyl_CoA_acyltransferase"/>
</dbReference>
<protein>
    <recommendedName>
        <fullName evidence="1">N-acetyltransferase domain-containing protein</fullName>
    </recommendedName>
</protein>
<sequence>MVQKTVEPFKDVLKRQKPDVPGQPYEMVKTVEPFKDVLKRQKPDVPGQPYEMVVFNNKLPKSVGNPWIGAYSKHGFWYKFHEGNKEDFNQLVALSSEQNAYMLNYDYMTAWENAYGATNIRVLVAKNLKEEIMGGVVAISKKDYTQIGTYFVLEEYRHSGIGSMLFKEVLKDKPGAFQAMHHLLPTVSRFGLRECYGRRFNHVMIENPSGFPDLQETMDNARIALSATFTPAEWHAISVLDREASAEQRSIRELLAIEDSQTAAVFTKEKLIMILEFGALHKCVCLGFGTSKELVGEGVRRIVIGPLYATEPLVAEVITRAVLKKYYNPEMDFDFAPDDFAIYRRSIEFILPAEERMLPLIEKLNGKDGKLTRPRMWYQASRSYA</sequence>
<dbReference type="Pfam" id="PF00583">
    <property type="entry name" value="Acetyltransf_1"/>
    <property type="match status" value="1"/>
</dbReference>
<gene>
    <name evidence="2" type="ORF">ANCCEY_05109</name>
</gene>
<dbReference type="CDD" id="cd04301">
    <property type="entry name" value="NAT_SF"/>
    <property type="match status" value="1"/>
</dbReference>
<evidence type="ECO:0000313" key="2">
    <source>
        <dbReference type="EMBL" id="EPB75815.1"/>
    </source>
</evidence>
<dbReference type="Proteomes" id="UP000054495">
    <property type="component" value="Unassembled WGS sequence"/>
</dbReference>
<evidence type="ECO:0000259" key="1">
    <source>
        <dbReference type="PROSITE" id="PS51186"/>
    </source>
</evidence>
<proteinExistence type="predicted"/>
<name>A0A0D6LUU8_9BILA</name>
<feature type="domain" description="N-acetyltransferase" evidence="1">
    <location>
        <begin position="78"/>
        <end position="232"/>
    </location>
</feature>
<reference evidence="2 3" key="1">
    <citation type="submission" date="2013-05" db="EMBL/GenBank/DDBJ databases">
        <title>Draft genome of the parasitic nematode Anyclostoma ceylanicum.</title>
        <authorList>
            <person name="Mitreva M."/>
        </authorList>
    </citation>
    <scope>NUCLEOTIDE SEQUENCE [LARGE SCALE GENOMIC DNA]</scope>
</reference>
<accession>A0A0D6LUU8</accession>
<dbReference type="EMBL" id="KE124887">
    <property type="protein sequence ID" value="EPB75815.1"/>
    <property type="molecule type" value="Genomic_DNA"/>
</dbReference>
<dbReference type="AlphaFoldDB" id="A0A0D6LUU8"/>
<dbReference type="SUPFAM" id="SSF55729">
    <property type="entry name" value="Acyl-CoA N-acyltransferases (Nat)"/>
    <property type="match status" value="1"/>
</dbReference>
<dbReference type="GO" id="GO:0016747">
    <property type="term" value="F:acyltransferase activity, transferring groups other than amino-acyl groups"/>
    <property type="evidence" value="ECO:0007669"/>
    <property type="project" value="InterPro"/>
</dbReference>
<evidence type="ECO:0000313" key="3">
    <source>
        <dbReference type="Proteomes" id="UP000054495"/>
    </source>
</evidence>
<dbReference type="Gene3D" id="3.40.630.30">
    <property type="match status" value="1"/>
</dbReference>
<dbReference type="PROSITE" id="PS51186">
    <property type="entry name" value="GNAT"/>
    <property type="match status" value="1"/>
</dbReference>
<dbReference type="InterPro" id="IPR000182">
    <property type="entry name" value="GNAT_dom"/>
</dbReference>